<dbReference type="EMBL" id="KK583500">
    <property type="protein sequence ID" value="KDO18090.1"/>
    <property type="molecule type" value="Genomic_DNA"/>
</dbReference>
<organism evidence="2 3">
    <name type="scientific">Saprolegnia parasitica (strain CBS 223.65)</name>
    <dbReference type="NCBI Taxonomy" id="695850"/>
    <lineage>
        <taxon>Eukaryota</taxon>
        <taxon>Sar</taxon>
        <taxon>Stramenopiles</taxon>
        <taxon>Oomycota</taxon>
        <taxon>Saprolegniomycetes</taxon>
        <taxon>Saprolegniales</taxon>
        <taxon>Saprolegniaceae</taxon>
        <taxon>Saprolegnia</taxon>
    </lineage>
</organism>
<keyword evidence="3" id="KW-1185">Reference proteome</keyword>
<feature type="coiled-coil region" evidence="1">
    <location>
        <begin position="32"/>
        <end position="81"/>
    </location>
</feature>
<evidence type="ECO:0000313" key="3">
    <source>
        <dbReference type="Proteomes" id="UP000030745"/>
    </source>
</evidence>
<dbReference type="RefSeq" id="XP_012211205.1">
    <property type="nucleotide sequence ID" value="XM_012355815.1"/>
</dbReference>
<dbReference type="VEuPathDB" id="FungiDB:SPRG_16544"/>
<keyword evidence="1" id="KW-0175">Coiled coil</keyword>
<name>A0A067BMW4_SAPPC</name>
<sequence length="341" mass="39181">MSSSEAEAEADLIRQKKEHMKMRNFMKKQRMRERYDAEKAALQKQVDALGASLASLSSPGAAAARALLKQLRADCRSARELSQTMASWVATMCNRSLPMPGTPFGWTETSLLADPTARKLGLDWFSQHLYHNTERMLACAQMPSVGTFIDSIFLEVGDGFCDIIARLQIEYELPLHEAHAALRPHMWSKFRGDTAPFFSELLDHEMTTAIAPDQMIYRRSVLDENESMYCVCREFASEDRVVYLMGNFTQDERLPHCSRSRPRLFWYILERTGQNTSRLRAMLYNAPYQFFGHRQRMREHLATRMETSGIDDDALFSIYQDAVRKEIAPALREGMIALRIE</sequence>
<dbReference type="GeneID" id="24138158"/>
<accession>A0A067BMW4</accession>
<evidence type="ECO:0008006" key="4">
    <source>
        <dbReference type="Google" id="ProtNLM"/>
    </source>
</evidence>
<gene>
    <name evidence="2" type="ORF">SPRG_16544</name>
</gene>
<dbReference type="KEGG" id="spar:SPRG_16544"/>
<proteinExistence type="predicted"/>
<dbReference type="Proteomes" id="UP000030745">
    <property type="component" value="Unassembled WGS sequence"/>
</dbReference>
<protein>
    <recommendedName>
        <fullName evidence="4">START domain-containing protein</fullName>
    </recommendedName>
</protein>
<evidence type="ECO:0000256" key="1">
    <source>
        <dbReference type="SAM" id="Coils"/>
    </source>
</evidence>
<evidence type="ECO:0000313" key="2">
    <source>
        <dbReference type="EMBL" id="KDO18090.1"/>
    </source>
</evidence>
<dbReference type="AlphaFoldDB" id="A0A067BMW4"/>
<reference evidence="2 3" key="1">
    <citation type="journal article" date="2013" name="PLoS Genet.">
        <title>Distinctive expansion of potential virulence genes in the genome of the oomycete fish pathogen Saprolegnia parasitica.</title>
        <authorList>
            <person name="Jiang R.H."/>
            <person name="de Bruijn I."/>
            <person name="Haas B.J."/>
            <person name="Belmonte R."/>
            <person name="Lobach L."/>
            <person name="Christie J."/>
            <person name="van den Ackerveken G."/>
            <person name="Bottin A."/>
            <person name="Bulone V."/>
            <person name="Diaz-Moreno S.M."/>
            <person name="Dumas B."/>
            <person name="Fan L."/>
            <person name="Gaulin E."/>
            <person name="Govers F."/>
            <person name="Grenville-Briggs L.J."/>
            <person name="Horner N.R."/>
            <person name="Levin J.Z."/>
            <person name="Mammella M."/>
            <person name="Meijer H.J."/>
            <person name="Morris P."/>
            <person name="Nusbaum C."/>
            <person name="Oome S."/>
            <person name="Phillips A.J."/>
            <person name="van Rooyen D."/>
            <person name="Rzeszutek E."/>
            <person name="Saraiva M."/>
            <person name="Secombes C.J."/>
            <person name="Seidl M.F."/>
            <person name="Snel B."/>
            <person name="Stassen J.H."/>
            <person name="Sykes S."/>
            <person name="Tripathy S."/>
            <person name="van den Berg H."/>
            <person name="Vega-Arreguin J.C."/>
            <person name="Wawra S."/>
            <person name="Young S.K."/>
            <person name="Zeng Q."/>
            <person name="Dieguez-Uribeondo J."/>
            <person name="Russ C."/>
            <person name="Tyler B.M."/>
            <person name="van West P."/>
        </authorList>
    </citation>
    <scope>NUCLEOTIDE SEQUENCE [LARGE SCALE GENOMIC DNA]</scope>
    <source>
        <strain evidence="2 3">CBS 223.65</strain>
    </source>
</reference>